<proteinExistence type="predicted"/>
<keyword evidence="1" id="KW-0732">Signal</keyword>
<dbReference type="EMBL" id="QBKS01000001">
    <property type="protein sequence ID" value="PTX57319.1"/>
    <property type="molecule type" value="Genomic_DNA"/>
</dbReference>
<protein>
    <submittedName>
        <fullName evidence="2">Uncharacterized protein</fullName>
    </submittedName>
</protein>
<dbReference type="AlphaFoldDB" id="A0A2T6BMN0"/>
<feature type="signal peptide" evidence="1">
    <location>
        <begin position="1"/>
        <end position="20"/>
    </location>
</feature>
<reference evidence="2 3" key="1">
    <citation type="submission" date="2018-04" db="EMBL/GenBank/DDBJ databases">
        <title>Genomic Encyclopedia of Archaeal and Bacterial Type Strains, Phase II (KMG-II): from individual species to whole genera.</title>
        <authorList>
            <person name="Goeker M."/>
        </authorList>
    </citation>
    <scope>NUCLEOTIDE SEQUENCE [LARGE SCALE GENOMIC DNA]</scope>
    <source>
        <strain evidence="2 3">DSM 100977</strain>
    </source>
</reference>
<comment type="caution">
    <text evidence="2">The sequence shown here is derived from an EMBL/GenBank/DDBJ whole genome shotgun (WGS) entry which is preliminary data.</text>
</comment>
<evidence type="ECO:0000256" key="1">
    <source>
        <dbReference type="SAM" id="SignalP"/>
    </source>
</evidence>
<keyword evidence="3" id="KW-1185">Reference proteome</keyword>
<feature type="chain" id="PRO_5015524071" evidence="1">
    <location>
        <begin position="21"/>
        <end position="54"/>
    </location>
</feature>
<gene>
    <name evidence="2" type="ORF">C8N43_1986</name>
</gene>
<evidence type="ECO:0000313" key="3">
    <source>
        <dbReference type="Proteomes" id="UP000243978"/>
    </source>
</evidence>
<evidence type="ECO:0000313" key="2">
    <source>
        <dbReference type="EMBL" id="PTX57319.1"/>
    </source>
</evidence>
<name>A0A2T6BMN0_9RHOB</name>
<organism evidence="2 3">
    <name type="scientific">Litoreibacter ponti</name>
    <dbReference type="NCBI Taxonomy" id="1510457"/>
    <lineage>
        <taxon>Bacteria</taxon>
        <taxon>Pseudomonadati</taxon>
        <taxon>Pseudomonadota</taxon>
        <taxon>Alphaproteobacteria</taxon>
        <taxon>Rhodobacterales</taxon>
        <taxon>Roseobacteraceae</taxon>
        <taxon>Litoreibacter</taxon>
    </lineage>
</organism>
<dbReference type="Proteomes" id="UP000243978">
    <property type="component" value="Unassembled WGS sequence"/>
</dbReference>
<sequence length="54" mass="5687">MRTVGYHCLAAALLAVQAAAQTLTCDTAPVWVSGAETAHLQQTCATVARMQELL</sequence>
<accession>A0A2T6BMN0</accession>
<dbReference type="RefSeq" id="WP_158269957.1">
    <property type="nucleotide sequence ID" value="NZ_QBKS01000001.1"/>
</dbReference>